<accession>A0A1R4H3Y7</accession>
<protein>
    <submittedName>
        <fullName evidence="1">Uncharacterized protein</fullName>
    </submittedName>
</protein>
<dbReference type="AlphaFoldDB" id="A0A1R4H3Y7"/>
<name>A0A1R4H3Y7_9GAMM</name>
<proteinExistence type="predicted"/>
<evidence type="ECO:0000313" key="2">
    <source>
        <dbReference type="Proteomes" id="UP000195667"/>
    </source>
</evidence>
<keyword evidence="2" id="KW-1185">Reference proteome</keyword>
<dbReference type="EMBL" id="FUKI01000057">
    <property type="protein sequence ID" value="SJM90560.1"/>
    <property type="molecule type" value="Genomic_DNA"/>
</dbReference>
<organism evidence="1 2">
    <name type="scientific">Crenothrix polyspora</name>
    <dbReference type="NCBI Taxonomy" id="360316"/>
    <lineage>
        <taxon>Bacteria</taxon>
        <taxon>Pseudomonadati</taxon>
        <taxon>Pseudomonadota</taxon>
        <taxon>Gammaproteobacteria</taxon>
        <taxon>Methylococcales</taxon>
        <taxon>Crenotrichaceae</taxon>
        <taxon>Crenothrix</taxon>
    </lineage>
</organism>
<dbReference type="Proteomes" id="UP000195667">
    <property type="component" value="Unassembled WGS sequence"/>
</dbReference>
<evidence type="ECO:0000313" key="1">
    <source>
        <dbReference type="EMBL" id="SJM90560.1"/>
    </source>
</evidence>
<sequence>MADIIRGNYSVPSFEKGGSEHILSMQALSFFHTTAAYYL</sequence>
<reference evidence="2" key="1">
    <citation type="submission" date="2017-02" db="EMBL/GenBank/DDBJ databases">
        <authorList>
            <person name="Daims H."/>
        </authorList>
    </citation>
    <scope>NUCLEOTIDE SEQUENCE [LARGE SCALE GENOMIC DNA]</scope>
</reference>
<gene>
    <name evidence="1" type="ORF">CRENPOLYSF1_150029</name>
</gene>